<sequence length="261" mass="29175">MEKGGFKRLGRLFHHRSESEDSEPDLGKDTPLSSPCPSPCLEGRREHRASCSSTTTTVSGERKKRSAFGHWRLKKKQHQQQSKEEEAAVDPSSLFAPSFDDSEPTTPTNSYFDMPDLQERQQPTQERQQPLIPTQNSQYPYGISVDSISSSTLPASFKKVIKKILLEGAEMLLVAPHWPRRSWFADLVDLSATKCWCIPQEQISLSQRAIQHPDSQWLQLAGRLDKGLALNTLQKQTAALATILSETILHHSADIPGFAAS</sequence>
<dbReference type="AlphaFoldDB" id="A0A6I9XTA4"/>
<dbReference type="OrthoDB" id="10068174at2759"/>
<keyword evidence="2" id="KW-1185">Reference proteome</keyword>
<gene>
    <name evidence="3" type="primary">LOC106546851</name>
</gene>
<protein>
    <submittedName>
        <fullName evidence="3">Uncharacterized protein LOC106546851</fullName>
    </submittedName>
</protein>
<evidence type="ECO:0000313" key="2">
    <source>
        <dbReference type="Proteomes" id="UP000504617"/>
    </source>
</evidence>
<dbReference type="KEGG" id="tsr:106546851"/>
<organism evidence="2 3">
    <name type="scientific">Thamnophis sirtalis</name>
    <dbReference type="NCBI Taxonomy" id="35019"/>
    <lineage>
        <taxon>Eukaryota</taxon>
        <taxon>Metazoa</taxon>
        <taxon>Chordata</taxon>
        <taxon>Craniata</taxon>
        <taxon>Vertebrata</taxon>
        <taxon>Euteleostomi</taxon>
        <taxon>Lepidosauria</taxon>
        <taxon>Squamata</taxon>
        <taxon>Bifurcata</taxon>
        <taxon>Unidentata</taxon>
        <taxon>Episquamata</taxon>
        <taxon>Toxicofera</taxon>
        <taxon>Serpentes</taxon>
        <taxon>Colubroidea</taxon>
        <taxon>Colubridae</taxon>
        <taxon>Natricinae</taxon>
        <taxon>Thamnophis</taxon>
    </lineage>
</organism>
<reference evidence="3" key="1">
    <citation type="submission" date="2025-08" db="UniProtKB">
        <authorList>
            <consortium name="RefSeq"/>
        </authorList>
    </citation>
    <scope>IDENTIFICATION</scope>
    <source>
        <tissue evidence="3">Skeletal muscle</tissue>
    </source>
</reference>
<feature type="compositionally biased region" description="Low complexity" evidence="1">
    <location>
        <begin position="31"/>
        <end position="41"/>
    </location>
</feature>
<dbReference type="GeneID" id="106546851"/>
<name>A0A6I9XTA4_9SAUR</name>
<evidence type="ECO:0000256" key="1">
    <source>
        <dbReference type="SAM" id="MobiDB-lite"/>
    </source>
</evidence>
<evidence type="ECO:0000313" key="3">
    <source>
        <dbReference type="RefSeq" id="XP_013919299.1"/>
    </source>
</evidence>
<accession>A0A6I9XTA4</accession>
<feature type="compositionally biased region" description="Basic residues" evidence="1">
    <location>
        <begin position="1"/>
        <end position="14"/>
    </location>
</feature>
<feature type="compositionally biased region" description="Basic residues" evidence="1">
    <location>
        <begin position="62"/>
        <end position="78"/>
    </location>
</feature>
<proteinExistence type="predicted"/>
<dbReference type="Proteomes" id="UP000504617">
    <property type="component" value="Unplaced"/>
</dbReference>
<dbReference type="RefSeq" id="XP_013919299.1">
    <property type="nucleotide sequence ID" value="XM_014063824.1"/>
</dbReference>
<feature type="region of interest" description="Disordered" evidence="1">
    <location>
        <begin position="1"/>
        <end position="114"/>
    </location>
</feature>
<feature type="compositionally biased region" description="Polar residues" evidence="1">
    <location>
        <begin position="50"/>
        <end position="59"/>
    </location>
</feature>